<proteinExistence type="predicted"/>
<dbReference type="SUPFAM" id="SSF53756">
    <property type="entry name" value="UDP-Glycosyltransferase/glycogen phosphorylase"/>
    <property type="match status" value="1"/>
</dbReference>
<dbReference type="GO" id="GO:0047265">
    <property type="term" value="F:poly(glycerol-phosphate) alpha-glucosyltransferase activity"/>
    <property type="evidence" value="ECO:0007669"/>
    <property type="project" value="UniProtKB-EC"/>
</dbReference>
<dbReference type="AlphaFoldDB" id="A0A852VTJ8"/>
<reference evidence="3 4" key="1">
    <citation type="submission" date="2020-07" db="EMBL/GenBank/DDBJ databases">
        <title>Sequencing the genomes of 1000 actinobacteria strains.</title>
        <authorList>
            <person name="Klenk H.-P."/>
        </authorList>
    </citation>
    <scope>NUCLEOTIDE SEQUENCE [LARGE SCALE GENOMIC DNA]</scope>
    <source>
        <strain evidence="3 4">DSM 26154</strain>
    </source>
</reference>
<keyword evidence="4" id="KW-1185">Reference proteome</keyword>
<dbReference type="RefSeq" id="WP_185990845.1">
    <property type="nucleotide sequence ID" value="NZ_JACCAE010000001.1"/>
</dbReference>
<feature type="domain" description="Glycosyl transferase family 1" evidence="2">
    <location>
        <begin position="318"/>
        <end position="473"/>
    </location>
</feature>
<dbReference type="Pfam" id="PF00534">
    <property type="entry name" value="Glycos_transf_1"/>
    <property type="match status" value="1"/>
</dbReference>
<keyword evidence="1 3" id="KW-0808">Transferase</keyword>
<evidence type="ECO:0000313" key="3">
    <source>
        <dbReference type="EMBL" id="NYF97983.1"/>
    </source>
</evidence>
<dbReference type="Proteomes" id="UP000554054">
    <property type="component" value="Unassembled WGS sequence"/>
</dbReference>
<comment type="caution">
    <text evidence="3">The sequence shown here is derived from an EMBL/GenBank/DDBJ whole genome shotgun (WGS) entry which is preliminary data.</text>
</comment>
<dbReference type="PANTHER" id="PTHR12526">
    <property type="entry name" value="GLYCOSYLTRANSFERASE"/>
    <property type="match status" value="1"/>
</dbReference>
<dbReference type="EC" id="2.4.1.52" evidence="3"/>
<keyword evidence="3" id="KW-0328">Glycosyltransferase</keyword>
<dbReference type="EMBL" id="JACCAE010000001">
    <property type="protein sequence ID" value="NYF97983.1"/>
    <property type="molecule type" value="Genomic_DNA"/>
</dbReference>
<evidence type="ECO:0000259" key="2">
    <source>
        <dbReference type="Pfam" id="PF00534"/>
    </source>
</evidence>
<dbReference type="PANTHER" id="PTHR12526:SF630">
    <property type="entry name" value="GLYCOSYLTRANSFERASE"/>
    <property type="match status" value="1"/>
</dbReference>
<evidence type="ECO:0000313" key="4">
    <source>
        <dbReference type="Proteomes" id="UP000554054"/>
    </source>
</evidence>
<accession>A0A852VTJ8</accession>
<gene>
    <name evidence="3" type="ORF">BJY20_001375</name>
</gene>
<organism evidence="3 4">
    <name type="scientific">Janibacter cremeus</name>
    <dbReference type="NCBI Taxonomy" id="1285192"/>
    <lineage>
        <taxon>Bacteria</taxon>
        <taxon>Bacillati</taxon>
        <taxon>Actinomycetota</taxon>
        <taxon>Actinomycetes</taxon>
        <taxon>Micrococcales</taxon>
        <taxon>Intrasporangiaceae</taxon>
        <taxon>Janibacter</taxon>
    </lineage>
</organism>
<dbReference type="Gene3D" id="3.40.50.2000">
    <property type="entry name" value="Glycogen Phosphorylase B"/>
    <property type="match status" value="3"/>
</dbReference>
<evidence type="ECO:0000256" key="1">
    <source>
        <dbReference type="ARBA" id="ARBA00022679"/>
    </source>
</evidence>
<protein>
    <submittedName>
        <fullName evidence="3">Poly(Glycerol-phosphate) alpha-glucosyltransferase</fullName>
        <ecNumber evidence="3">2.4.1.52</ecNumber>
    </submittedName>
</protein>
<name>A0A852VTJ8_9MICO</name>
<sequence>MPSGRRSLLSLVAGVRKRGRKPVSTPPAPTGEFPEGRYFATLGELPKNYRGTAAVVLHRSCMIAAQTGQPLEILTFGHQVDYDALTRQMRADGRLTTQVRFRNMWSDLARLHPHDPDRSGPTFDAFAPLDDRTTSKTFRGKGVPHRRLRQDEAGRNLQIDFLRADGTVIVSDRRDAPSTSGMHRSLVLCDTQSRPVAEFPSPEALHRYWLDSVIGADQAFVFSDTFGLAGLMHTYKRPNVVTVHTFHNHHLASGSARRLDTSQRRYLPFMDNVDDFDATIILSERQREDLDALLGPSPTRWVIPNSRNVDPPTPAPARDANAVMMVGGLVPGKQTEHGIRAVHQANQQLPEPLTLRIYGAGGCHDDLQALIVDLGARTITLAGFDRTAPDRFAQASFSLLTSRTESSSLVLLESMARGCIPIAYDVRYGPRELITDGVDGFLVPQDDIEALARTLVRVRDMGESELATLRENAARRAQDFSDASIGPRWAAMLRATLAAKVPPQPLALSDVTSDVTVDPQGLAVTMHMTTDRPLQRPRVHLSIAGRSAPVRMRRPATPVDGTGLGLRVRAIIGHEHLEWVRTTFLDAHLEVHDAAGRACVRLPAPASLVEDGAQTFAGFDVYATKHGNLSLKKEPGAGAPV</sequence>
<dbReference type="InterPro" id="IPR001296">
    <property type="entry name" value="Glyco_trans_1"/>
</dbReference>